<dbReference type="Proteomes" id="UP000244928">
    <property type="component" value="Chromosome"/>
</dbReference>
<sequence>MTAQFVLTYTAGMIVPWECPTRSTFSAPVTSRTRSTNAASSAAPSSIVRVPPRALSGHGACGCAL</sequence>
<evidence type="ECO:0000313" key="2">
    <source>
        <dbReference type="Proteomes" id="UP000244928"/>
    </source>
</evidence>
<protein>
    <submittedName>
        <fullName evidence="1">Uncharacterized protein</fullName>
    </submittedName>
</protein>
<keyword evidence="2" id="KW-1185">Reference proteome</keyword>
<dbReference type="AlphaFoldDB" id="A0A2S1RB71"/>
<proteinExistence type="predicted"/>
<dbReference type="EMBL" id="CP015449">
    <property type="protein sequence ID" value="AWH93540.1"/>
    <property type="molecule type" value="Genomic_DNA"/>
</dbReference>
<organism evidence="1 2">
    <name type="scientific">Dietzia lutea</name>
    <dbReference type="NCBI Taxonomy" id="546160"/>
    <lineage>
        <taxon>Bacteria</taxon>
        <taxon>Bacillati</taxon>
        <taxon>Actinomycetota</taxon>
        <taxon>Actinomycetes</taxon>
        <taxon>Mycobacteriales</taxon>
        <taxon>Dietziaceae</taxon>
        <taxon>Dietzia</taxon>
    </lineage>
</organism>
<accession>A0A2S1RB71</accession>
<dbReference type="KEGG" id="dlu:A6035_16695"/>
<name>A0A2S1RB71_9ACTN</name>
<evidence type="ECO:0000313" key="1">
    <source>
        <dbReference type="EMBL" id="AWH93540.1"/>
    </source>
</evidence>
<dbReference type="RefSeq" id="WP_159149720.1">
    <property type="nucleotide sequence ID" value="NZ_CP015449.1"/>
</dbReference>
<gene>
    <name evidence="1" type="ORF">A6035_16695</name>
</gene>
<reference evidence="1 2" key="1">
    <citation type="submission" date="2016-04" db="EMBL/GenBank/DDBJ databases">
        <title>Complete genome sequence of Dietzia lutea YIM 80766T, a strain isolated from desert soil in Egypt.</title>
        <authorList>
            <person name="Zhao J."/>
            <person name="Hu B."/>
            <person name="Geng S."/>
            <person name="Nie Y."/>
            <person name="Tang Y."/>
        </authorList>
    </citation>
    <scope>NUCLEOTIDE SEQUENCE [LARGE SCALE GENOMIC DNA]</scope>
    <source>
        <strain evidence="1 2">YIM 80766</strain>
    </source>
</reference>